<keyword evidence="3" id="KW-1015">Disulfide bond</keyword>
<evidence type="ECO:0000256" key="3">
    <source>
        <dbReference type="ARBA" id="ARBA00023157"/>
    </source>
</evidence>
<dbReference type="GO" id="GO:0016491">
    <property type="term" value="F:oxidoreductase activity"/>
    <property type="evidence" value="ECO:0007669"/>
    <property type="project" value="UniProtKB-KW"/>
</dbReference>
<accession>A0A2W7NUH9</accession>
<dbReference type="Gene3D" id="3.40.30.10">
    <property type="entry name" value="Glutaredoxin"/>
    <property type="match status" value="1"/>
</dbReference>
<proteinExistence type="predicted"/>
<dbReference type="OrthoDB" id="9780147at2"/>
<evidence type="ECO:0000313" key="6">
    <source>
        <dbReference type="EMBL" id="PZX14892.1"/>
    </source>
</evidence>
<keyword evidence="1" id="KW-0732">Signal</keyword>
<dbReference type="InterPro" id="IPR036249">
    <property type="entry name" value="Thioredoxin-like_sf"/>
</dbReference>
<dbReference type="Pfam" id="PF01323">
    <property type="entry name" value="DSBA"/>
    <property type="match status" value="1"/>
</dbReference>
<dbReference type="RefSeq" id="WP_111537854.1">
    <property type="nucleotide sequence ID" value="NZ_QKZL01000012.1"/>
</dbReference>
<keyword evidence="7" id="KW-1185">Reference proteome</keyword>
<dbReference type="PANTHER" id="PTHR13887:SF14">
    <property type="entry name" value="DISULFIDE BOND FORMATION PROTEIN D"/>
    <property type="match status" value="1"/>
</dbReference>
<keyword evidence="4" id="KW-0676">Redox-active center</keyword>
<dbReference type="AlphaFoldDB" id="A0A2W7NUH9"/>
<dbReference type="InterPro" id="IPR017937">
    <property type="entry name" value="Thioredoxin_CS"/>
</dbReference>
<dbReference type="PROSITE" id="PS00194">
    <property type="entry name" value="THIOREDOXIN_1"/>
    <property type="match status" value="1"/>
</dbReference>
<dbReference type="PANTHER" id="PTHR13887">
    <property type="entry name" value="GLUTATHIONE S-TRANSFERASE KAPPA"/>
    <property type="match status" value="1"/>
</dbReference>
<dbReference type="SUPFAM" id="SSF52833">
    <property type="entry name" value="Thioredoxin-like"/>
    <property type="match status" value="1"/>
</dbReference>
<evidence type="ECO:0000256" key="2">
    <source>
        <dbReference type="ARBA" id="ARBA00023002"/>
    </source>
</evidence>
<organism evidence="6 7">
    <name type="scientific">Palleronia aestuarii</name>
    <dbReference type="NCBI Taxonomy" id="568105"/>
    <lineage>
        <taxon>Bacteria</taxon>
        <taxon>Pseudomonadati</taxon>
        <taxon>Pseudomonadota</taxon>
        <taxon>Alphaproteobacteria</taxon>
        <taxon>Rhodobacterales</taxon>
        <taxon>Roseobacteraceae</taxon>
        <taxon>Palleronia</taxon>
    </lineage>
</organism>
<keyword evidence="2" id="KW-0560">Oxidoreductase</keyword>
<evidence type="ECO:0000259" key="5">
    <source>
        <dbReference type="Pfam" id="PF01323"/>
    </source>
</evidence>
<sequence length="253" mass="27340">MGTRRQLLVLGGAAGLWVGAFRYGPDIVERFRGIGFEPHERVSGYRRIASEGARSAGAGFDVLTGLGRSEPLPPGLAEKVASDPESALFDTPANGPTRIAYFFDYYCPYCRVLSEHLASLRATAEIAVTRHHWPIFGASSDLAARAVLAAGMQTDDDALHARLMQTPIRVTPSYLEELALAVGLSWPELERDMQAQEVEASLQRTRALVRLFGFVGTPALVVGRTVVEGEIPEARLLELARIERPEGGAGPAS</sequence>
<reference evidence="6 7" key="1">
    <citation type="submission" date="2018-06" db="EMBL/GenBank/DDBJ databases">
        <title>Genomic Encyclopedia of Archaeal and Bacterial Type Strains, Phase II (KMG-II): from individual species to whole genera.</title>
        <authorList>
            <person name="Goeker M."/>
        </authorList>
    </citation>
    <scope>NUCLEOTIDE SEQUENCE [LARGE SCALE GENOMIC DNA]</scope>
    <source>
        <strain evidence="6 7">DSM 22009</strain>
    </source>
</reference>
<protein>
    <submittedName>
        <fullName evidence="6">DSBA-like thioredoxin domain-containing protein</fullName>
    </submittedName>
</protein>
<evidence type="ECO:0000313" key="7">
    <source>
        <dbReference type="Proteomes" id="UP000248916"/>
    </source>
</evidence>
<dbReference type="InterPro" id="IPR001853">
    <property type="entry name" value="DSBA-like_thioredoxin_dom"/>
</dbReference>
<dbReference type="Proteomes" id="UP000248916">
    <property type="component" value="Unassembled WGS sequence"/>
</dbReference>
<feature type="domain" description="DSBA-like thioredoxin" evidence="5">
    <location>
        <begin position="99"/>
        <end position="233"/>
    </location>
</feature>
<gene>
    <name evidence="6" type="ORF">LX81_02743</name>
</gene>
<evidence type="ECO:0000256" key="4">
    <source>
        <dbReference type="ARBA" id="ARBA00023284"/>
    </source>
</evidence>
<dbReference type="EMBL" id="QKZL01000012">
    <property type="protein sequence ID" value="PZX14892.1"/>
    <property type="molecule type" value="Genomic_DNA"/>
</dbReference>
<evidence type="ECO:0000256" key="1">
    <source>
        <dbReference type="ARBA" id="ARBA00022729"/>
    </source>
</evidence>
<comment type="caution">
    <text evidence="6">The sequence shown here is derived from an EMBL/GenBank/DDBJ whole genome shotgun (WGS) entry which is preliminary data.</text>
</comment>
<name>A0A2W7NUH9_9RHOB</name>